<protein>
    <submittedName>
        <fullName evidence="2">Uncharacterized protein</fullName>
    </submittedName>
</protein>
<name>A0AAJ1HTU7_LIMMU</name>
<dbReference type="Proteomes" id="UP001220670">
    <property type="component" value="Unassembled WGS sequence"/>
</dbReference>
<keyword evidence="1" id="KW-0812">Transmembrane</keyword>
<comment type="caution">
    <text evidence="2">The sequence shown here is derived from an EMBL/GenBank/DDBJ whole genome shotgun (WGS) entry which is preliminary data.</text>
</comment>
<organism evidence="2 3">
    <name type="scientific">Limosilactobacillus mucosae</name>
    <name type="common">Lactobacillus mucosae</name>
    <dbReference type="NCBI Taxonomy" id="97478"/>
    <lineage>
        <taxon>Bacteria</taxon>
        <taxon>Bacillati</taxon>
        <taxon>Bacillota</taxon>
        <taxon>Bacilli</taxon>
        <taxon>Lactobacillales</taxon>
        <taxon>Lactobacillaceae</taxon>
        <taxon>Limosilactobacillus</taxon>
    </lineage>
</organism>
<proteinExistence type="predicted"/>
<evidence type="ECO:0000313" key="3">
    <source>
        <dbReference type="Proteomes" id="UP001220670"/>
    </source>
</evidence>
<feature type="transmembrane region" description="Helical" evidence="1">
    <location>
        <begin position="12"/>
        <end position="32"/>
    </location>
</feature>
<evidence type="ECO:0000256" key="1">
    <source>
        <dbReference type="SAM" id="Phobius"/>
    </source>
</evidence>
<keyword evidence="1" id="KW-1133">Transmembrane helix</keyword>
<dbReference type="RefSeq" id="WP_272208314.1">
    <property type="nucleotide sequence ID" value="NZ_JAQOMV010000001.1"/>
</dbReference>
<keyword evidence="1" id="KW-0472">Membrane</keyword>
<evidence type="ECO:0000313" key="2">
    <source>
        <dbReference type="EMBL" id="MDC2830603.1"/>
    </source>
</evidence>
<sequence length="42" mass="4967">MPKWFEKTMRIIVLGIFVFGIIWFGYLILVKVSGKHTITNRI</sequence>
<reference evidence="2" key="1">
    <citation type="submission" date="2023-01" db="EMBL/GenBank/DDBJ databases">
        <title>Genome analysis of 13 Lactobacillus isolated from gut of wild boar.</title>
        <authorList>
            <person name="Papp P."/>
            <person name="Libisch B."/>
            <person name="Nagy T."/>
            <person name="Olasz F."/>
        </authorList>
    </citation>
    <scope>NUCLEOTIDE SEQUENCE</scope>
    <source>
        <strain evidence="2">F146</strain>
    </source>
</reference>
<gene>
    <name evidence="2" type="ORF">PO250_10005</name>
</gene>
<dbReference type="EMBL" id="JAQONE010000027">
    <property type="protein sequence ID" value="MDC2830603.1"/>
    <property type="molecule type" value="Genomic_DNA"/>
</dbReference>
<accession>A0AAJ1HTU7</accession>
<dbReference type="AlphaFoldDB" id="A0AAJ1HTU7"/>